<keyword evidence="2" id="KW-0732">Signal</keyword>
<dbReference type="GO" id="GO:0006508">
    <property type="term" value="P:proteolysis"/>
    <property type="evidence" value="ECO:0007669"/>
    <property type="project" value="UniProtKB-KW"/>
</dbReference>
<dbReference type="PRINTS" id="PR00480">
    <property type="entry name" value="ASTACIN"/>
</dbReference>
<feature type="binding site" evidence="1">
    <location>
        <position position="170"/>
    </location>
    <ligand>
        <name>Zn(2+)</name>
        <dbReference type="ChEBI" id="CHEBI:29105"/>
        <note>catalytic</note>
    </ligand>
</feature>
<reference evidence="4" key="2">
    <citation type="submission" date="2025-09" db="UniProtKB">
        <authorList>
            <consortium name="Ensembl"/>
        </authorList>
    </citation>
    <scope>IDENTIFICATION</scope>
</reference>
<dbReference type="InterPro" id="IPR006026">
    <property type="entry name" value="Peptidase_Metallo"/>
</dbReference>
<evidence type="ECO:0000259" key="3">
    <source>
        <dbReference type="PROSITE" id="PS51864"/>
    </source>
</evidence>
<name>A0A8C9Z4S0_SANLU</name>
<dbReference type="PANTHER" id="PTHR10127">
    <property type="entry name" value="DISCOIDIN, CUB, EGF, LAMININ , AND ZINC METALLOPROTEASE DOMAIN CONTAINING"/>
    <property type="match status" value="1"/>
</dbReference>
<feature type="binding site" evidence="1">
    <location>
        <position position="166"/>
    </location>
    <ligand>
        <name>Zn(2+)</name>
        <dbReference type="ChEBI" id="CHEBI:29105"/>
        <note>catalytic</note>
    </ligand>
</feature>
<dbReference type="Pfam" id="PF01400">
    <property type="entry name" value="Astacin"/>
    <property type="match status" value="1"/>
</dbReference>
<keyword evidence="1 2" id="KW-0482">Metalloprotease</keyword>
<evidence type="ECO:0000256" key="2">
    <source>
        <dbReference type="RuleBase" id="RU361183"/>
    </source>
</evidence>
<evidence type="ECO:0000313" key="5">
    <source>
        <dbReference type="Proteomes" id="UP000694568"/>
    </source>
</evidence>
<keyword evidence="1 2" id="KW-0645">Protease</keyword>
<sequence>MTPVISVVLLLSLMVYPPGATGAPTNNSMDVSQIIEKVNADVSQIIEKANAGIKTPLIHGDIAPNTKKNADPCVTKGCLWPKTGSYVYMPITIGPEYSIAERNIIINSLLTFHQSTCIRFVWRTTQRDYLSFFSGTGCWSYVGRQGGVQPVSLLRKGCLYTNTVQHEVLHALGFHHEHVRSDRDSYVSILTANIQPGFVSNFVKVATNNLGTPYDFNSVMQYSKYSFSKNGLPTITAKGNPNLVFGNAPQISVNDVARVNKLYKC</sequence>
<dbReference type="Gene3D" id="3.40.390.10">
    <property type="entry name" value="Collagenase (Catalytic Domain)"/>
    <property type="match status" value="1"/>
</dbReference>
<protein>
    <recommendedName>
        <fullName evidence="2">Metalloendopeptidase</fullName>
        <ecNumber evidence="2">3.4.24.-</ecNumber>
    </recommendedName>
</protein>
<keyword evidence="1 2" id="KW-0479">Metal-binding</keyword>
<dbReference type="SUPFAM" id="SSF55486">
    <property type="entry name" value="Metalloproteases ('zincins'), catalytic domain"/>
    <property type="match status" value="1"/>
</dbReference>
<proteinExistence type="predicted"/>
<evidence type="ECO:0000256" key="1">
    <source>
        <dbReference type="PROSITE-ProRule" id="PRU01211"/>
    </source>
</evidence>
<feature type="signal peptide" evidence="2">
    <location>
        <begin position="1"/>
        <end position="22"/>
    </location>
</feature>
<feature type="chain" id="PRO_5034418791" description="Metalloendopeptidase" evidence="2">
    <location>
        <begin position="23"/>
        <end position="265"/>
    </location>
</feature>
<accession>A0A8C9Z4S0</accession>
<keyword evidence="1 2" id="KW-0862">Zinc</keyword>
<dbReference type="SMART" id="SM00235">
    <property type="entry name" value="ZnMc"/>
    <property type="match status" value="1"/>
</dbReference>
<reference evidence="4" key="1">
    <citation type="submission" date="2025-08" db="UniProtKB">
        <authorList>
            <consortium name="Ensembl"/>
        </authorList>
    </citation>
    <scope>IDENTIFICATION</scope>
</reference>
<evidence type="ECO:0000313" key="4">
    <source>
        <dbReference type="Ensembl" id="ENSSLUP00000034758.1"/>
    </source>
</evidence>
<feature type="binding site" evidence="1">
    <location>
        <position position="176"/>
    </location>
    <ligand>
        <name>Zn(2+)</name>
        <dbReference type="ChEBI" id="CHEBI:29105"/>
        <note>catalytic</note>
    </ligand>
</feature>
<dbReference type="Ensembl" id="ENSSLUT00000035843.1">
    <property type="protein sequence ID" value="ENSSLUP00000034758.1"/>
    <property type="gene ID" value="ENSSLUG00000015482.1"/>
</dbReference>
<keyword evidence="1 2" id="KW-0378">Hydrolase</keyword>
<comment type="cofactor">
    <cofactor evidence="1 2">
        <name>Zn(2+)</name>
        <dbReference type="ChEBI" id="CHEBI:29105"/>
    </cofactor>
    <text evidence="1 2">Binds 1 zinc ion per subunit.</text>
</comment>
<comment type="caution">
    <text evidence="1">Lacks conserved residue(s) required for the propagation of feature annotation.</text>
</comment>
<dbReference type="AlphaFoldDB" id="A0A8C9Z4S0"/>
<dbReference type="Proteomes" id="UP000694568">
    <property type="component" value="Unplaced"/>
</dbReference>
<feature type="active site" evidence="1">
    <location>
        <position position="167"/>
    </location>
</feature>
<dbReference type="InterPro" id="IPR001506">
    <property type="entry name" value="Peptidase_M12A"/>
</dbReference>
<feature type="domain" description="Peptidase M12A" evidence="3">
    <location>
        <begin position="69"/>
        <end position="265"/>
    </location>
</feature>
<dbReference type="PROSITE" id="PS51864">
    <property type="entry name" value="ASTACIN"/>
    <property type="match status" value="1"/>
</dbReference>
<dbReference type="PANTHER" id="PTHR10127:SF899">
    <property type="entry name" value="ASTACIN-LIKE METALLOENDOPEPTIDASE-RELATED"/>
    <property type="match status" value="1"/>
</dbReference>
<dbReference type="InterPro" id="IPR024079">
    <property type="entry name" value="MetalloPept_cat_dom_sf"/>
</dbReference>
<gene>
    <name evidence="4" type="primary">LOC116067341</name>
</gene>
<dbReference type="GO" id="GO:0004222">
    <property type="term" value="F:metalloendopeptidase activity"/>
    <property type="evidence" value="ECO:0007669"/>
    <property type="project" value="UniProtKB-UniRule"/>
</dbReference>
<keyword evidence="5" id="KW-1185">Reference proteome</keyword>
<organism evidence="4 5">
    <name type="scientific">Sander lucioperca</name>
    <name type="common">Pike-perch</name>
    <name type="synonym">Perca lucioperca</name>
    <dbReference type="NCBI Taxonomy" id="283035"/>
    <lineage>
        <taxon>Eukaryota</taxon>
        <taxon>Metazoa</taxon>
        <taxon>Chordata</taxon>
        <taxon>Craniata</taxon>
        <taxon>Vertebrata</taxon>
        <taxon>Euteleostomi</taxon>
        <taxon>Actinopterygii</taxon>
        <taxon>Neopterygii</taxon>
        <taxon>Teleostei</taxon>
        <taxon>Neoteleostei</taxon>
        <taxon>Acanthomorphata</taxon>
        <taxon>Eupercaria</taxon>
        <taxon>Perciformes</taxon>
        <taxon>Percoidei</taxon>
        <taxon>Percidae</taxon>
        <taxon>Luciopercinae</taxon>
        <taxon>Sander</taxon>
    </lineage>
</organism>
<dbReference type="GO" id="GO:0008270">
    <property type="term" value="F:zinc ion binding"/>
    <property type="evidence" value="ECO:0007669"/>
    <property type="project" value="UniProtKB-UniRule"/>
</dbReference>
<dbReference type="EC" id="3.4.24.-" evidence="2"/>
<dbReference type="GeneTree" id="ENSGT00940000163716"/>